<accession>A0AAV2RUY1</accession>
<dbReference type="AlphaFoldDB" id="A0AAV2RUY1"/>
<reference evidence="2 3" key="1">
    <citation type="submission" date="2024-05" db="EMBL/GenBank/DDBJ databases">
        <authorList>
            <person name="Wallberg A."/>
        </authorList>
    </citation>
    <scope>NUCLEOTIDE SEQUENCE [LARGE SCALE GENOMIC DNA]</scope>
</reference>
<feature type="signal peptide" evidence="1">
    <location>
        <begin position="1"/>
        <end position="32"/>
    </location>
</feature>
<sequence length="217" mass="23513">ISLSQVPWSQILEDSVMHQLLLLLTLVQGGLSLSCFYCSDNEEDFNYDSGCGLNGYFGVTDSSNTHHSCYVTVWNDGSKVIRAMTGATTEDGLCDDLGDRMACYCNTDDCNYDLCDHCFPDRTTPKPTGPPASTPAPGTGLECYACLGCGTVTEDTPTAVSQDYQSCYTSVIADSVTREHLVLRGGDEVPHVDGDCRHEYGAFICYCSTNLCNQEPA</sequence>
<protein>
    <recommendedName>
        <fullName evidence="4">Sodefrin-like factor</fullName>
    </recommendedName>
</protein>
<comment type="caution">
    <text evidence="2">The sequence shown here is derived from an EMBL/GenBank/DDBJ whole genome shotgun (WGS) entry which is preliminary data.</text>
</comment>
<dbReference type="Proteomes" id="UP001497623">
    <property type="component" value="Unassembled WGS sequence"/>
</dbReference>
<evidence type="ECO:0000313" key="2">
    <source>
        <dbReference type="EMBL" id="CAL4145487.1"/>
    </source>
</evidence>
<evidence type="ECO:0000256" key="1">
    <source>
        <dbReference type="SAM" id="SignalP"/>
    </source>
</evidence>
<dbReference type="EMBL" id="CAXKWB010034884">
    <property type="protein sequence ID" value="CAL4145487.1"/>
    <property type="molecule type" value="Genomic_DNA"/>
</dbReference>
<keyword evidence="1" id="KW-0732">Signal</keyword>
<evidence type="ECO:0008006" key="4">
    <source>
        <dbReference type="Google" id="ProtNLM"/>
    </source>
</evidence>
<evidence type="ECO:0000313" key="3">
    <source>
        <dbReference type="Proteomes" id="UP001497623"/>
    </source>
</evidence>
<gene>
    <name evidence="2" type="ORF">MNOR_LOCUS29721</name>
</gene>
<proteinExistence type="predicted"/>
<feature type="chain" id="PRO_5043808286" description="Sodefrin-like factor" evidence="1">
    <location>
        <begin position="33"/>
        <end position="217"/>
    </location>
</feature>
<keyword evidence="3" id="KW-1185">Reference proteome</keyword>
<feature type="non-terminal residue" evidence="2">
    <location>
        <position position="1"/>
    </location>
</feature>
<name>A0AAV2RUY1_MEGNR</name>
<organism evidence="2 3">
    <name type="scientific">Meganyctiphanes norvegica</name>
    <name type="common">Northern krill</name>
    <name type="synonym">Thysanopoda norvegica</name>
    <dbReference type="NCBI Taxonomy" id="48144"/>
    <lineage>
        <taxon>Eukaryota</taxon>
        <taxon>Metazoa</taxon>
        <taxon>Ecdysozoa</taxon>
        <taxon>Arthropoda</taxon>
        <taxon>Crustacea</taxon>
        <taxon>Multicrustacea</taxon>
        <taxon>Malacostraca</taxon>
        <taxon>Eumalacostraca</taxon>
        <taxon>Eucarida</taxon>
        <taxon>Euphausiacea</taxon>
        <taxon>Euphausiidae</taxon>
        <taxon>Meganyctiphanes</taxon>
    </lineage>
</organism>